<evidence type="ECO:0000256" key="10">
    <source>
        <dbReference type="ARBA" id="ARBA00022839"/>
    </source>
</evidence>
<comment type="similarity">
    <text evidence="2 16">Belongs to the CRISPR-associated exonuclease Cas4 family.</text>
</comment>
<dbReference type="EC" id="3.1.12.1" evidence="3 16"/>
<organism evidence="18 19">
    <name type="scientific">Secundilactobacillus similis DSM 23365 = JCM 2765</name>
    <dbReference type="NCBI Taxonomy" id="1423804"/>
    <lineage>
        <taxon>Bacteria</taxon>
        <taxon>Bacillati</taxon>
        <taxon>Bacillota</taxon>
        <taxon>Bacilli</taxon>
        <taxon>Lactobacillales</taxon>
        <taxon>Lactobacillaceae</taxon>
        <taxon>Secundilactobacillus</taxon>
    </lineage>
</organism>
<keyword evidence="7" id="KW-0547">Nucleotide-binding</keyword>
<dbReference type="PANTHER" id="PTHR36531:SF6">
    <property type="entry name" value="DNA REPLICATION ATP-DEPENDENT HELICASE_NUCLEASE DNA2"/>
    <property type="match status" value="1"/>
</dbReference>
<evidence type="ECO:0000256" key="15">
    <source>
        <dbReference type="ARBA" id="ARBA00023211"/>
    </source>
</evidence>
<dbReference type="STRING" id="1423804.FD14_GL000830"/>
<keyword evidence="15 16" id="KW-0464">Manganese</keyword>
<keyword evidence="12 16" id="KW-0408">Iron</keyword>
<keyword evidence="9" id="KW-0347">Helicase</keyword>
<evidence type="ECO:0000256" key="11">
    <source>
        <dbReference type="ARBA" id="ARBA00022840"/>
    </source>
</evidence>
<evidence type="ECO:0000256" key="9">
    <source>
        <dbReference type="ARBA" id="ARBA00022806"/>
    </source>
</evidence>
<dbReference type="PATRIC" id="fig|1423804.4.peg.891"/>
<sequence length="221" mass="25875">MNKMVYDESDYLMISGLQHFMFCRRQWALIHVEQAWQDNVLTFEGQQLHHKADQPEIREHRGDTVVIRALPVHSVEYGLTGICDVVEFKRQAEGIQIQQATGTYQPIPVEYKHGHKKYDSSDALQLLGEAICLEEMLGCAIDSGDVFYQETRRRETIPFTPELRTQFKQVVAEMHQYWQRRYTPKVKTGAWCRNCSLKEICLPEMMKKQSVSSYLRKKLSE</sequence>
<comment type="cofactor">
    <cofactor evidence="1">
        <name>[4Fe-4S] cluster</name>
        <dbReference type="ChEBI" id="CHEBI:49883"/>
    </cofactor>
</comment>
<dbReference type="InterPro" id="IPR011604">
    <property type="entry name" value="PDDEXK-like_dom_sf"/>
</dbReference>
<dbReference type="InterPro" id="IPR013343">
    <property type="entry name" value="CRISPR-assoc_prot_Cas4"/>
</dbReference>
<keyword evidence="11" id="KW-0067">ATP-binding</keyword>
<comment type="caution">
    <text evidence="18">The sequence shown here is derived from an EMBL/GenBank/DDBJ whole genome shotgun (WGS) entry which is preliminary data.</text>
</comment>
<evidence type="ECO:0000256" key="16">
    <source>
        <dbReference type="RuleBase" id="RU365022"/>
    </source>
</evidence>
<dbReference type="GO" id="GO:0051536">
    <property type="term" value="F:iron-sulfur cluster binding"/>
    <property type="evidence" value="ECO:0007669"/>
    <property type="project" value="UniProtKB-KW"/>
</dbReference>
<dbReference type="InterPro" id="IPR022765">
    <property type="entry name" value="Dna2/Cas4_DUF83"/>
</dbReference>
<dbReference type="EMBL" id="AYZM01000014">
    <property type="protein sequence ID" value="KRN26611.1"/>
    <property type="molecule type" value="Genomic_DNA"/>
</dbReference>
<dbReference type="GO" id="GO:0046872">
    <property type="term" value="F:metal ion binding"/>
    <property type="evidence" value="ECO:0007669"/>
    <property type="project" value="UniProtKB-KW"/>
</dbReference>
<dbReference type="Proteomes" id="UP000051442">
    <property type="component" value="Unassembled WGS sequence"/>
</dbReference>
<keyword evidence="8 16" id="KW-0378">Hydrolase</keyword>
<accession>A0A0R2FDR0</accession>
<dbReference type="Pfam" id="PF01930">
    <property type="entry name" value="Cas_Cas4"/>
    <property type="match status" value="1"/>
</dbReference>
<evidence type="ECO:0000256" key="8">
    <source>
        <dbReference type="ARBA" id="ARBA00022801"/>
    </source>
</evidence>
<name>A0A0R2FDR0_9LACO</name>
<evidence type="ECO:0000256" key="12">
    <source>
        <dbReference type="ARBA" id="ARBA00023004"/>
    </source>
</evidence>
<keyword evidence="19" id="KW-1185">Reference proteome</keyword>
<evidence type="ECO:0000256" key="7">
    <source>
        <dbReference type="ARBA" id="ARBA00022741"/>
    </source>
</evidence>
<evidence type="ECO:0000256" key="1">
    <source>
        <dbReference type="ARBA" id="ARBA00001966"/>
    </source>
</evidence>
<dbReference type="InterPro" id="IPR051827">
    <property type="entry name" value="Cas4_exonuclease"/>
</dbReference>
<comment type="function">
    <text evidence="16">CRISPR (clustered regularly interspaced short palindromic repeat) is an adaptive immune system that provides protection against mobile genetic elements (viruses, transposable elements and conjugative plasmids). CRISPR clusters contain sequences complementary to antecedent mobile elements and target invading nucleic acids. CRISPR clusters are transcribed and processed into CRISPR RNA (crRNA).</text>
</comment>
<evidence type="ECO:0000256" key="4">
    <source>
        <dbReference type="ARBA" id="ARBA00020049"/>
    </source>
</evidence>
<keyword evidence="10 16" id="KW-0269">Exonuclease</keyword>
<evidence type="ECO:0000256" key="13">
    <source>
        <dbReference type="ARBA" id="ARBA00023014"/>
    </source>
</evidence>
<dbReference type="GO" id="GO:0051607">
    <property type="term" value="P:defense response to virus"/>
    <property type="evidence" value="ECO:0007669"/>
    <property type="project" value="UniProtKB-KW"/>
</dbReference>
<comment type="cofactor">
    <cofactor evidence="16">
        <name>Mg(2+)</name>
        <dbReference type="ChEBI" id="CHEBI:18420"/>
    </cofactor>
    <cofactor evidence="16">
        <name>Mn(2+)</name>
        <dbReference type="ChEBI" id="CHEBI:29035"/>
    </cofactor>
    <text evidence="16">Mg(2+) or Mn(2+) required for ssDNA cleavage activity.</text>
</comment>
<keyword evidence="5 16" id="KW-0540">Nuclease</keyword>
<dbReference type="NCBIfam" id="TIGR00372">
    <property type="entry name" value="cas4"/>
    <property type="match status" value="1"/>
</dbReference>
<dbReference type="AlphaFoldDB" id="A0A0R2FDR0"/>
<gene>
    <name evidence="18" type="ORF">FD14_GL000830</name>
</gene>
<protein>
    <recommendedName>
        <fullName evidence="4 16">CRISPR-associated exonuclease Cas4</fullName>
        <ecNumber evidence="3 16">3.1.12.1</ecNumber>
    </recommendedName>
</protein>
<dbReference type="GO" id="GO:0005524">
    <property type="term" value="F:ATP binding"/>
    <property type="evidence" value="ECO:0007669"/>
    <property type="project" value="UniProtKB-KW"/>
</dbReference>
<feature type="domain" description="DUF83" evidence="17">
    <location>
        <begin position="15"/>
        <end position="202"/>
    </location>
</feature>
<evidence type="ECO:0000256" key="3">
    <source>
        <dbReference type="ARBA" id="ARBA00012768"/>
    </source>
</evidence>
<comment type="cofactor">
    <cofactor evidence="16">
        <name>iron-sulfur cluster</name>
        <dbReference type="ChEBI" id="CHEBI:30408"/>
    </cofactor>
</comment>
<evidence type="ECO:0000256" key="5">
    <source>
        <dbReference type="ARBA" id="ARBA00022722"/>
    </source>
</evidence>
<dbReference type="GO" id="GO:0004527">
    <property type="term" value="F:exonuclease activity"/>
    <property type="evidence" value="ECO:0007669"/>
    <property type="project" value="UniProtKB-KW"/>
</dbReference>
<keyword evidence="6 16" id="KW-0479">Metal-binding</keyword>
<evidence type="ECO:0000256" key="6">
    <source>
        <dbReference type="ARBA" id="ARBA00022723"/>
    </source>
</evidence>
<dbReference type="Gene3D" id="3.90.320.10">
    <property type="match status" value="1"/>
</dbReference>
<proteinExistence type="inferred from homology"/>
<evidence type="ECO:0000313" key="19">
    <source>
        <dbReference type="Proteomes" id="UP000051442"/>
    </source>
</evidence>
<dbReference type="PANTHER" id="PTHR36531">
    <property type="entry name" value="CRISPR-ASSOCIATED EXONUCLEASE CAS4"/>
    <property type="match status" value="1"/>
</dbReference>
<keyword evidence="14 16" id="KW-0051">Antiviral defense</keyword>
<keyword evidence="13 16" id="KW-0411">Iron-sulfur</keyword>
<evidence type="ECO:0000259" key="17">
    <source>
        <dbReference type="Pfam" id="PF01930"/>
    </source>
</evidence>
<evidence type="ECO:0000256" key="14">
    <source>
        <dbReference type="ARBA" id="ARBA00023118"/>
    </source>
</evidence>
<evidence type="ECO:0000256" key="2">
    <source>
        <dbReference type="ARBA" id="ARBA00009189"/>
    </source>
</evidence>
<evidence type="ECO:0000313" key="18">
    <source>
        <dbReference type="EMBL" id="KRN26611.1"/>
    </source>
</evidence>
<reference evidence="18 19" key="1">
    <citation type="journal article" date="2015" name="Genome Announc.">
        <title>Expanding the biotechnology potential of lactobacilli through comparative genomics of 213 strains and associated genera.</title>
        <authorList>
            <person name="Sun Z."/>
            <person name="Harris H.M."/>
            <person name="McCann A."/>
            <person name="Guo C."/>
            <person name="Argimon S."/>
            <person name="Zhang W."/>
            <person name="Yang X."/>
            <person name="Jeffery I.B."/>
            <person name="Cooney J.C."/>
            <person name="Kagawa T.F."/>
            <person name="Liu W."/>
            <person name="Song Y."/>
            <person name="Salvetti E."/>
            <person name="Wrobel A."/>
            <person name="Rasinkangas P."/>
            <person name="Parkhill J."/>
            <person name="Rea M.C."/>
            <person name="O'Sullivan O."/>
            <person name="Ritari J."/>
            <person name="Douillard F.P."/>
            <person name="Paul Ross R."/>
            <person name="Yang R."/>
            <person name="Briner A.E."/>
            <person name="Felis G.E."/>
            <person name="de Vos W.M."/>
            <person name="Barrangou R."/>
            <person name="Klaenhammer T.R."/>
            <person name="Caufield P.W."/>
            <person name="Cui Y."/>
            <person name="Zhang H."/>
            <person name="O'Toole P.W."/>
        </authorList>
    </citation>
    <scope>NUCLEOTIDE SEQUENCE [LARGE SCALE GENOMIC DNA]</scope>
    <source>
        <strain evidence="18 19">DSM 23365</strain>
    </source>
</reference>
<dbReference type="GO" id="GO:0004386">
    <property type="term" value="F:helicase activity"/>
    <property type="evidence" value="ECO:0007669"/>
    <property type="project" value="UniProtKB-KW"/>
</dbReference>